<dbReference type="SMART" id="SM00458">
    <property type="entry name" value="RICIN"/>
    <property type="match status" value="1"/>
</dbReference>
<dbReference type="InterPro" id="IPR035992">
    <property type="entry name" value="Ricin_B-like_lectins"/>
</dbReference>
<organism evidence="3 4">
    <name type="scientific">Deinococcus antarcticus</name>
    <dbReference type="NCBI Taxonomy" id="1298767"/>
    <lineage>
        <taxon>Bacteria</taxon>
        <taxon>Thermotogati</taxon>
        <taxon>Deinococcota</taxon>
        <taxon>Deinococci</taxon>
        <taxon>Deinococcales</taxon>
        <taxon>Deinococcaceae</taxon>
        <taxon>Deinococcus</taxon>
    </lineage>
</organism>
<feature type="signal peptide" evidence="1">
    <location>
        <begin position="1"/>
        <end position="21"/>
    </location>
</feature>
<dbReference type="RefSeq" id="WP_380080956.1">
    <property type="nucleotide sequence ID" value="NZ_JBHRZF010000222.1"/>
</dbReference>
<dbReference type="SUPFAM" id="SSF50370">
    <property type="entry name" value="Ricin B-like lectins"/>
    <property type="match status" value="1"/>
</dbReference>
<evidence type="ECO:0000313" key="4">
    <source>
        <dbReference type="Proteomes" id="UP001595748"/>
    </source>
</evidence>
<dbReference type="Gene3D" id="2.80.10.50">
    <property type="match status" value="2"/>
</dbReference>
<dbReference type="PROSITE" id="PS50231">
    <property type="entry name" value="RICIN_B_LECTIN"/>
    <property type="match status" value="1"/>
</dbReference>
<dbReference type="Pfam" id="PF00652">
    <property type="entry name" value="Ricin_B_lectin"/>
    <property type="match status" value="1"/>
</dbReference>
<keyword evidence="1" id="KW-0732">Signal</keyword>
<feature type="chain" id="PRO_5045770088" evidence="1">
    <location>
        <begin position="22"/>
        <end position="201"/>
    </location>
</feature>
<dbReference type="EMBL" id="JBHRZF010000222">
    <property type="protein sequence ID" value="MFC3863019.1"/>
    <property type="molecule type" value="Genomic_DNA"/>
</dbReference>
<dbReference type="CDD" id="cd00161">
    <property type="entry name" value="beta-trefoil_Ricin-like"/>
    <property type="match status" value="1"/>
</dbReference>
<accession>A0ABV8ABC9</accession>
<dbReference type="Proteomes" id="UP001595748">
    <property type="component" value="Unassembled WGS sequence"/>
</dbReference>
<dbReference type="InterPro" id="IPR000772">
    <property type="entry name" value="Ricin_B_lectin"/>
</dbReference>
<gene>
    <name evidence="3" type="ORF">ACFOPQ_19840</name>
</gene>
<dbReference type="PROSITE" id="PS51257">
    <property type="entry name" value="PROKAR_LIPOPROTEIN"/>
    <property type="match status" value="1"/>
</dbReference>
<proteinExistence type="predicted"/>
<evidence type="ECO:0000256" key="1">
    <source>
        <dbReference type="SAM" id="SignalP"/>
    </source>
</evidence>
<keyword evidence="4" id="KW-1185">Reference proteome</keyword>
<evidence type="ECO:0000259" key="2">
    <source>
        <dbReference type="SMART" id="SM00458"/>
    </source>
</evidence>
<name>A0ABV8ABC9_9DEIO</name>
<feature type="domain" description="Ricin B lectin" evidence="2">
    <location>
        <begin position="62"/>
        <end position="199"/>
    </location>
</feature>
<evidence type="ECO:0000313" key="3">
    <source>
        <dbReference type="EMBL" id="MFC3863019.1"/>
    </source>
</evidence>
<comment type="caution">
    <text evidence="3">The sequence shown here is derived from an EMBL/GenBank/DDBJ whole genome shotgun (WGS) entry which is preliminary data.</text>
</comment>
<protein>
    <submittedName>
        <fullName evidence="3">RICIN domain-containing protein</fullName>
    </submittedName>
</protein>
<reference evidence="4" key="1">
    <citation type="journal article" date="2019" name="Int. J. Syst. Evol. Microbiol.">
        <title>The Global Catalogue of Microorganisms (GCM) 10K type strain sequencing project: providing services to taxonomists for standard genome sequencing and annotation.</title>
        <authorList>
            <consortium name="The Broad Institute Genomics Platform"/>
            <consortium name="The Broad Institute Genome Sequencing Center for Infectious Disease"/>
            <person name="Wu L."/>
            <person name="Ma J."/>
        </authorList>
    </citation>
    <scope>NUCLEOTIDE SEQUENCE [LARGE SCALE GENOMIC DNA]</scope>
    <source>
        <strain evidence="4">CCTCC AB 2013263</strain>
    </source>
</reference>
<sequence length="201" mass="22178">MKKFALLSLVPLLLASCGGQADPAPAPVEKVTLAAPSAQEEAASKAQAASSKLQAQAIWTSLDYVHVAKNDRGMQLNYNTGVGKVNIWSSSASDPDQMWDLLGYDNGAFFLLRRSNTNLCLNLHRPYAKNGQPVNLWSCNPGDVDQRWSKVQTYTDPGRILFQATGTNYCLNVYGRYSGAPVNVWTCNTGDSDQRWDFYNY</sequence>